<sequence>MVQPITQVPKVSTVWAHKMPYVPVSPLTRRSVPYQRGTGGRVAECQRAPTTPKKRLTLTYLLGGTEERSIGSS</sequence>
<evidence type="ECO:0000313" key="1">
    <source>
        <dbReference type="EMBL" id="MPC65501.1"/>
    </source>
</evidence>
<evidence type="ECO:0000313" key="2">
    <source>
        <dbReference type="Proteomes" id="UP000324222"/>
    </source>
</evidence>
<dbReference type="AlphaFoldDB" id="A0A5B7GYX7"/>
<proteinExistence type="predicted"/>
<reference evidence="1 2" key="1">
    <citation type="submission" date="2019-05" db="EMBL/GenBank/DDBJ databases">
        <title>Another draft genome of Portunus trituberculatus and its Hox gene families provides insights of decapod evolution.</title>
        <authorList>
            <person name="Jeong J.-H."/>
            <person name="Song I."/>
            <person name="Kim S."/>
            <person name="Choi T."/>
            <person name="Kim D."/>
            <person name="Ryu S."/>
            <person name="Kim W."/>
        </authorList>
    </citation>
    <scope>NUCLEOTIDE SEQUENCE [LARGE SCALE GENOMIC DNA]</scope>
    <source>
        <tissue evidence="1">Muscle</tissue>
    </source>
</reference>
<comment type="caution">
    <text evidence="1">The sequence shown here is derived from an EMBL/GenBank/DDBJ whole genome shotgun (WGS) entry which is preliminary data.</text>
</comment>
<dbReference type="EMBL" id="VSRR010023452">
    <property type="protein sequence ID" value="MPC65501.1"/>
    <property type="molecule type" value="Genomic_DNA"/>
</dbReference>
<name>A0A5B7GYX7_PORTR</name>
<organism evidence="1 2">
    <name type="scientific">Portunus trituberculatus</name>
    <name type="common">Swimming crab</name>
    <name type="synonym">Neptunus trituberculatus</name>
    <dbReference type="NCBI Taxonomy" id="210409"/>
    <lineage>
        <taxon>Eukaryota</taxon>
        <taxon>Metazoa</taxon>
        <taxon>Ecdysozoa</taxon>
        <taxon>Arthropoda</taxon>
        <taxon>Crustacea</taxon>
        <taxon>Multicrustacea</taxon>
        <taxon>Malacostraca</taxon>
        <taxon>Eumalacostraca</taxon>
        <taxon>Eucarida</taxon>
        <taxon>Decapoda</taxon>
        <taxon>Pleocyemata</taxon>
        <taxon>Brachyura</taxon>
        <taxon>Eubrachyura</taxon>
        <taxon>Portunoidea</taxon>
        <taxon>Portunidae</taxon>
        <taxon>Portuninae</taxon>
        <taxon>Portunus</taxon>
    </lineage>
</organism>
<keyword evidence="2" id="KW-1185">Reference proteome</keyword>
<accession>A0A5B7GYX7</accession>
<gene>
    <name evidence="1" type="ORF">E2C01_059636</name>
</gene>
<dbReference type="Proteomes" id="UP000324222">
    <property type="component" value="Unassembled WGS sequence"/>
</dbReference>
<protein>
    <submittedName>
        <fullName evidence="1">Uncharacterized protein</fullName>
    </submittedName>
</protein>